<evidence type="ECO:0000313" key="1">
    <source>
        <dbReference type="EMBL" id="PTE13108.1"/>
    </source>
</evidence>
<organism evidence="1 2">
    <name type="scientific">Fuscovulum blasticum DSM 2131</name>
    <dbReference type="NCBI Taxonomy" id="1188250"/>
    <lineage>
        <taxon>Bacteria</taxon>
        <taxon>Pseudomonadati</taxon>
        <taxon>Pseudomonadota</taxon>
        <taxon>Alphaproteobacteria</taxon>
        <taxon>Rhodobacterales</taxon>
        <taxon>Paracoccaceae</taxon>
        <taxon>Pseudogemmobacter</taxon>
    </lineage>
</organism>
<dbReference type="AlphaFoldDB" id="A0A2T4J5I7"/>
<protein>
    <recommendedName>
        <fullName evidence="3">Anti-sigma factor</fullName>
    </recommendedName>
</protein>
<gene>
    <name evidence="1" type="ORF">C5F44_15355</name>
</gene>
<comment type="caution">
    <text evidence="1">The sequence shown here is derived from an EMBL/GenBank/DDBJ whole genome shotgun (WGS) entry which is preliminary data.</text>
</comment>
<dbReference type="Proteomes" id="UP000241362">
    <property type="component" value="Unassembled WGS sequence"/>
</dbReference>
<evidence type="ECO:0000313" key="2">
    <source>
        <dbReference type="Proteomes" id="UP000241362"/>
    </source>
</evidence>
<evidence type="ECO:0008006" key="3">
    <source>
        <dbReference type="Google" id="ProtNLM"/>
    </source>
</evidence>
<name>A0A2T4J5I7_FUSBL</name>
<proteinExistence type="predicted"/>
<keyword evidence="2" id="KW-1185">Reference proteome</keyword>
<dbReference type="EMBL" id="PZKE01000019">
    <property type="protein sequence ID" value="PTE13108.1"/>
    <property type="molecule type" value="Genomic_DNA"/>
</dbReference>
<accession>A0A2T4J5I7</accession>
<reference evidence="1 2" key="1">
    <citation type="submission" date="2018-03" db="EMBL/GenBank/DDBJ databases">
        <title>Rhodobacter blasticus.</title>
        <authorList>
            <person name="Meyer T.E."/>
            <person name="Miller S."/>
            <person name="Lodha T."/>
            <person name="Gandham S."/>
            <person name="Chintalapati S."/>
            <person name="Chintalapati V.R."/>
        </authorList>
    </citation>
    <scope>NUCLEOTIDE SEQUENCE [LARGE SCALE GENOMIC DNA]</scope>
    <source>
        <strain evidence="1 2">DSM 2131</strain>
    </source>
</reference>
<sequence length="255" mass="27172">MDLEIDAFVNGQLDGERRFAVAAFLARQPDRAAEVMSDLHLTEGLRLALGTIDAPPDPRLDLAAARVSRGLESRHRLRHWAPFAAAAAMFVVGWTAQSLVSGSALLMQGSGTAEIFETALDAQDAVSLRLMLSGELGPMSKDAQAISDRLGIPLPDLPAGWSVRAAQVVATPERPGIALVIDTPDLGEIMLFSVRRSDKGPGTATDTPVDTTTQDGRLLAVFEKGQAAYVLVDNSGPLNDLRRGAEELRHSLTQG</sequence>